<feature type="domain" description="ABC transporter" evidence="11">
    <location>
        <begin position="914"/>
        <end position="1163"/>
    </location>
</feature>
<dbReference type="Proteomes" id="UP001219933">
    <property type="component" value="Chromosome 2"/>
</dbReference>
<evidence type="ECO:0000256" key="4">
    <source>
        <dbReference type="ARBA" id="ARBA00022692"/>
    </source>
</evidence>
<comment type="similarity">
    <text evidence="2">Belongs to the ABC transporter superfamily. ABCG family. PDR (TC 3.A.1.205) subfamily.</text>
</comment>
<keyword evidence="3" id="KW-0813">Transport</keyword>
<feature type="region of interest" description="Disordered" evidence="9">
    <location>
        <begin position="56"/>
        <end position="84"/>
    </location>
</feature>
<evidence type="ECO:0000259" key="11">
    <source>
        <dbReference type="PROSITE" id="PS50893"/>
    </source>
</evidence>
<dbReference type="InterPro" id="IPR043926">
    <property type="entry name" value="ABCG_dom"/>
</dbReference>
<evidence type="ECO:0000256" key="7">
    <source>
        <dbReference type="ARBA" id="ARBA00022989"/>
    </source>
</evidence>
<comment type="subcellular location">
    <subcellularLocation>
        <location evidence="1">Membrane</location>
        <topology evidence="1">Multi-pass membrane protein</topology>
    </subcellularLocation>
</comment>
<dbReference type="Pfam" id="PF06422">
    <property type="entry name" value="PDR_CDR"/>
    <property type="match status" value="1"/>
</dbReference>
<feature type="transmembrane region" description="Helical" evidence="10">
    <location>
        <begin position="730"/>
        <end position="750"/>
    </location>
</feature>
<feature type="region of interest" description="Disordered" evidence="9">
    <location>
        <begin position="1"/>
        <end position="23"/>
    </location>
</feature>
<dbReference type="PROSITE" id="PS50893">
    <property type="entry name" value="ABC_TRANSPORTER_2"/>
    <property type="match status" value="2"/>
</dbReference>
<evidence type="ECO:0000256" key="3">
    <source>
        <dbReference type="ARBA" id="ARBA00022448"/>
    </source>
</evidence>
<feature type="transmembrane region" description="Helical" evidence="10">
    <location>
        <begin position="1400"/>
        <end position="1421"/>
    </location>
</feature>
<reference evidence="12" key="1">
    <citation type="submission" date="2023-03" db="EMBL/GenBank/DDBJ databases">
        <title>Mating type loci evolution in Malassezia.</title>
        <authorList>
            <person name="Coelho M.A."/>
        </authorList>
    </citation>
    <scope>NUCLEOTIDE SEQUENCE</scope>
    <source>
        <strain evidence="12">CBS 11721</strain>
    </source>
</reference>
<dbReference type="Pfam" id="PF19055">
    <property type="entry name" value="ABC2_membrane_7"/>
    <property type="match status" value="1"/>
</dbReference>
<name>A0AAF0EQP2_9BASI</name>
<proteinExistence type="inferred from homology"/>
<keyword evidence="6" id="KW-0067">ATP-binding</keyword>
<dbReference type="FunFam" id="3.40.50.300:FF:000054">
    <property type="entry name" value="ABC multidrug transporter atrF"/>
    <property type="match status" value="1"/>
</dbReference>
<organism evidence="12 13">
    <name type="scientific">Malassezia cuniculi</name>
    <dbReference type="NCBI Taxonomy" id="948313"/>
    <lineage>
        <taxon>Eukaryota</taxon>
        <taxon>Fungi</taxon>
        <taxon>Dikarya</taxon>
        <taxon>Basidiomycota</taxon>
        <taxon>Ustilaginomycotina</taxon>
        <taxon>Malasseziomycetes</taxon>
        <taxon>Malasseziales</taxon>
        <taxon>Malasseziaceae</taxon>
        <taxon>Malassezia</taxon>
    </lineage>
</organism>
<feature type="transmembrane region" description="Helical" evidence="10">
    <location>
        <begin position="1531"/>
        <end position="1552"/>
    </location>
</feature>
<keyword evidence="8 10" id="KW-0472">Membrane</keyword>
<keyword evidence="5" id="KW-0547">Nucleotide-binding</keyword>
<dbReference type="InterPro" id="IPR034003">
    <property type="entry name" value="ABCG_PDR_2"/>
</dbReference>
<dbReference type="SMART" id="SM00382">
    <property type="entry name" value="AAA"/>
    <property type="match status" value="2"/>
</dbReference>
<dbReference type="Gene3D" id="3.40.50.300">
    <property type="entry name" value="P-loop containing nucleotide triphosphate hydrolases"/>
    <property type="match status" value="2"/>
</dbReference>
<dbReference type="GO" id="GO:0016887">
    <property type="term" value="F:ATP hydrolysis activity"/>
    <property type="evidence" value="ECO:0007669"/>
    <property type="project" value="InterPro"/>
</dbReference>
<dbReference type="GO" id="GO:0140359">
    <property type="term" value="F:ABC-type transporter activity"/>
    <property type="evidence" value="ECO:0007669"/>
    <property type="project" value="InterPro"/>
</dbReference>
<feature type="transmembrane region" description="Helical" evidence="10">
    <location>
        <begin position="1330"/>
        <end position="1360"/>
    </location>
</feature>
<evidence type="ECO:0000256" key="1">
    <source>
        <dbReference type="ARBA" id="ARBA00004141"/>
    </source>
</evidence>
<evidence type="ECO:0000256" key="5">
    <source>
        <dbReference type="ARBA" id="ARBA00022741"/>
    </source>
</evidence>
<feature type="domain" description="ABC transporter" evidence="11">
    <location>
        <begin position="223"/>
        <end position="476"/>
    </location>
</feature>
<keyword evidence="4 10" id="KW-0812">Transmembrane</keyword>
<feature type="transmembrane region" description="Helical" evidence="10">
    <location>
        <begin position="587"/>
        <end position="609"/>
    </location>
</feature>
<dbReference type="EMBL" id="CP119878">
    <property type="protein sequence ID" value="WFD34806.1"/>
    <property type="molecule type" value="Genomic_DNA"/>
</dbReference>
<dbReference type="CDD" id="cd03233">
    <property type="entry name" value="ABCG_PDR_domain1"/>
    <property type="match status" value="1"/>
</dbReference>
<dbReference type="CDD" id="cd03232">
    <property type="entry name" value="ABCG_PDR_domain2"/>
    <property type="match status" value="1"/>
</dbReference>
<dbReference type="GO" id="GO:0005524">
    <property type="term" value="F:ATP binding"/>
    <property type="evidence" value="ECO:0007669"/>
    <property type="project" value="UniProtKB-KW"/>
</dbReference>
<evidence type="ECO:0000313" key="13">
    <source>
        <dbReference type="Proteomes" id="UP001219933"/>
    </source>
</evidence>
<evidence type="ECO:0000256" key="6">
    <source>
        <dbReference type="ARBA" id="ARBA00022840"/>
    </source>
</evidence>
<dbReference type="InterPro" id="IPR029481">
    <property type="entry name" value="ABC_trans_N"/>
</dbReference>
<dbReference type="InterPro" id="IPR010929">
    <property type="entry name" value="PDR_CDR_ABC"/>
</dbReference>
<evidence type="ECO:0000256" key="10">
    <source>
        <dbReference type="SAM" id="Phobius"/>
    </source>
</evidence>
<evidence type="ECO:0000256" key="8">
    <source>
        <dbReference type="ARBA" id="ARBA00023136"/>
    </source>
</evidence>
<evidence type="ECO:0000256" key="2">
    <source>
        <dbReference type="ARBA" id="ARBA00006012"/>
    </source>
</evidence>
<dbReference type="Pfam" id="PF01061">
    <property type="entry name" value="ABC2_membrane"/>
    <property type="match status" value="2"/>
</dbReference>
<dbReference type="InterPro" id="IPR003439">
    <property type="entry name" value="ABC_transporter-like_ATP-bd"/>
</dbReference>
<dbReference type="InterPro" id="IPR017871">
    <property type="entry name" value="ABC_transporter-like_CS"/>
</dbReference>
<keyword evidence="13" id="KW-1185">Reference proteome</keyword>
<dbReference type="InterPro" id="IPR013525">
    <property type="entry name" value="ABC2_TM"/>
</dbReference>
<feature type="transmembrane region" description="Helical" evidence="10">
    <location>
        <begin position="665"/>
        <end position="689"/>
    </location>
</feature>
<dbReference type="InterPro" id="IPR034001">
    <property type="entry name" value="ABCG_PDR_1"/>
</dbReference>
<dbReference type="Pfam" id="PF14510">
    <property type="entry name" value="ABC_trans_N"/>
    <property type="match status" value="1"/>
</dbReference>
<evidence type="ECO:0000313" key="12">
    <source>
        <dbReference type="EMBL" id="WFD34806.1"/>
    </source>
</evidence>
<accession>A0AAF0EQP2</accession>
<dbReference type="PANTHER" id="PTHR19241">
    <property type="entry name" value="ATP-BINDING CASSETTE TRANSPORTER"/>
    <property type="match status" value="1"/>
</dbReference>
<dbReference type="GO" id="GO:0016020">
    <property type="term" value="C:membrane"/>
    <property type="evidence" value="ECO:0007669"/>
    <property type="project" value="UniProtKB-SubCell"/>
</dbReference>
<sequence>MSSRSKGRNRPEMVNNGAAPPIRNAILENGDVPIVERNAVSHDHLATVTNSYETPGSAYNVAQSGQDVPPDVELKPKRRKSKRTVDKFYDAPSHPDEAWQHYDKNDQLEAPYCHHQEVHIDEIDPEGVRALRKSIATAGYNGLHSSDDDLEKDLNLTHDPFSSTAKFDLELYLRNIIEDQQSRNNEPREMGLAFRGLTVTGTGVGAKLGDTVGSLFTGPVEILMNAKAAFNPPVKHILRDVTGCVKPGEMLLVLGRPGSGCTTFLKSLASYRDGFRSIEGEVLYEGLDHKAIDGPLRGDVVYSPEDDIHFPTLSVGDTINFATAARAPNANHRIEYEGSNSRQTYISLARESIATILGLRHTYNTKVGNDVIRGVSGGERKRVSIAETFASRARITMFDNSSRGLDSSTALEFAKSLRVATDIGRVTTMASIYQAGESLAQTFDKVIVLNKGYPVYFGPLYKSADYFKSIGYLPQDRQTTADFLVACTDPNGRRLNPDFKGRIPLTPEEQARAFAQSSVGKENAAEVDAYINEMRGRTDKSTAKQFIKAARAERAKNVPKKSPYLLSWPMQVRLAIKRRAQVAYGDMATQLMILGIVTFQSFIIGSAYYDMGKTSSAVFPRGGVLFFSVFYNAFMALSEIAVCYSQRPIVIRQKRFAMLRPSADAIGVTLLDIPVRIVSLTVFCIIIYFLSGLDYTADKFFIYWSVVLLVTYTLVSFFRMAAALTRNEAIATMIGGLVIMDIALYTGYALPRPSMVVWWKWLSYCNPVAFAFEILMTNEFRGLEFECTNMVPAGPSYANASVANKVCPVVGARPGEPVVNGLEYLYANYGYRWDMAGRNAGIMIAFFVTFVLVYMAATEFQTDPSAAGGIMVLNRTKKNAQRLAELHKSANIDDPEALTVVTEDIEETKEGAALEVSDDIFSWHNINYDVQIKTETRRLLDNVSGYVAPGKMTALMGESGAGKTTLLNVLAQRVDTGVITGDFFVNGNPLPRSFQADTGYCQQQDVHLAQQTVREALQFSALLRQPRDTPREERLAYVETVIDLLEMRSFADAIVGDVGEGLNVEQRKRLTIGVELAAKPKLLLFLDEPTSGLDAQAAWSIVKFLQKLARNGQAILCTIHQPSGELFNQFDRLLLLKKGGKTVYFGDIGPNATTLLEYFESRSGIKVKDNDNPAEYILEAIGAGATATTDKDWPQLFKDSPMAVELDNTLKEIMARRSNGYVENSTGNDREYAQSVGAQTIVTVKRLFLAYWRNPQYLVGKLALNFIAGAMSGSGFWDQGRKQSNVALQNKIFSIFLALAISTPLAQQLQPGLIRMRTLYEVRERPSKMYRWYVFVFGVALAEIPWNFIGGTLLWLPWYYMMHFDFLSKKAAYSWGMYMLFQMYYGAFAQSVAVFSPNALLASVIYATLFSFVMIFCGVVQPPANLPYFWRKWMFPLSPYTYIIEGLMGDALHGEPVRCAENEFSRIIPPAGQTCAQYLGNFSMELGSPENGMGYFRDAPDGNGCDFCAMRYGEDYLASIQLSSSHRYRNIGILIAYVAFGYICMFAFFYMFRVASWRRFSFRSKK</sequence>
<feature type="transmembrane region" description="Helical" evidence="10">
    <location>
        <begin position="840"/>
        <end position="857"/>
    </location>
</feature>
<protein>
    <recommendedName>
        <fullName evidence="11">ABC transporter domain-containing protein</fullName>
    </recommendedName>
</protein>
<dbReference type="SUPFAM" id="SSF52540">
    <property type="entry name" value="P-loop containing nucleoside triphosphate hydrolases"/>
    <property type="match status" value="2"/>
</dbReference>
<feature type="transmembrane region" description="Helical" evidence="10">
    <location>
        <begin position="624"/>
        <end position="644"/>
    </location>
</feature>
<feature type="transmembrane region" description="Helical" evidence="10">
    <location>
        <begin position="701"/>
        <end position="718"/>
    </location>
</feature>
<dbReference type="Pfam" id="PF00005">
    <property type="entry name" value="ABC_tran"/>
    <property type="match status" value="2"/>
</dbReference>
<evidence type="ECO:0000256" key="9">
    <source>
        <dbReference type="SAM" id="MobiDB-lite"/>
    </source>
</evidence>
<gene>
    <name evidence="12" type="ORF">MCUN1_001650</name>
</gene>
<dbReference type="PROSITE" id="PS00211">
    <property type="entry name" value="ABC_TRANSPORTER_1"/>
    <property type="match status" value="1"/>
</dbReference>
<feature type="transmembrane region" description="Helical" evidence="10">
    <location>
        <begin position="1292"/>
        <end position="1309"/>
    </location>
</feature>
<keyword evidence="7 10" id="KW-1133">Transmembrane helix</keyword>
<feature type="transmembrane region" description="Helical" evidence="10">
    <location>
        <begin position="1372"/>
        <end position="1388"/>
    </location>
</feature>
<dbReference type="InterPro" id="IPR003593">
    <property type="entry name" value="AAA+_ATPase"/>
</dbReference>
<dbReference type="InterPro" id="IPR027417">
    <property type="entry name" value="P-loop_NTPase"/>
</dbReference>